<dbReference type="InterPro" id="IPR028851">
    <property type="entry name" value="Pphln1"/>
</dbReference>
<feature type="compositionally biased region" description="Polar residues" evidence="1">
    <location>
        <begin position="100"/>
        <end position="115"/>
    </location>
</feature>
<sequence>TSEMASEEKASILLIIQEIDPLTRGTLLSSGNRPGAEGILRTADLALVSAAGATLLKEARPILSTSIAEICHLYIKEMFLLSKSLTLFLILGKERTVQSLKTSRDASPSGSTAVPSSKALEKSNRLSEKELAEAASKWAAEKSEKAEESNLPEITEYDAGSSAPLYIEHTEETEANLTDSMELYEDSQLLGRSKAIATKTKEIQQVSPVGILSLIQ</sequence>
<dbReference type="PANTHER" id="PTHR15836">
    <property type="entry name" value="PERIPHILIN 1"/>
    <property type="match status" value="1"/>
</dbReference>
<dbReference type="GO" id="GO:0045814">
    <property type="term" value="P:negative regulation of gene expression, epigenetic"/>
    <property type="evidence" value="ECO:0007669"/>
    <property type="project" value="TreeGrafter"/>
</dbReference>
<dbReference type="GO" id="GO:0045892">
    <property type="term" value="P:negative regulation of DNA-templated transcription"/>
    <property type="evidence" value="ECO:0007669"/>
    <property type="project" value="InterPro"/>
</dbReference>
<dbReference type="Proteomes" id="UP000276834">
    <property type="component" value="Unassembled WGS sequence"/>
</dbReference>
<dbReference type="OrthoDB" id="8933311at2759"/>
<reference evidence="2 3" key="1">
    <citation type="journal article" date="2018" name="Proc. R. Soc. B">
        <title>A non-coding region near Follistatin controls head colour polymorphism in the Gouldian finch.</title>
        <authorList>
            <person name="Toomey M.B."/>
            <person name="Marques C.I."/>
            <person name="Andrade P."/>
            <person name="Araujo P.M."/>
            <person name="Sabatino S."/>
            <person name="Gazda M.A."/>
            <person name="Afonso S."/>
            <person name="Lopes R.J."/>
            <person name="Corbo J.C."/>
            <person name="Carneiro M."/>
        </authorList>
    </citation>
    <scope>NUCLEOTIDE SEQUENCE [LARGE SCALE GENOMIC DNA]</scope>
    <source>
        <strain evidence="2">Red01</strain>
        <tissue evidence="2">Muscle</tissue>
    </source>
</reference>
<gene>
    <name evidence="2" type="ORF">DV515_00004437</name>
</gene>
<dbReference type="GO" id="GO:0097355">
    <property type="term" value="P:protein localization to heterochromatin"/>
    <property type="evidence" value="ECO:0007669"/>
    <property type="project" value="TreeGrafter"/>
</dbReference>
<feature type="region of interest" description="Disordered" evidence="1">
    <location>
        <begin position="100"/>
        <end position="125"/>
    </location>
</feature>
<protein>
    <submittedName>
        <fullName evidence="2">Uncharacterized protein</fullName>
    </submittedName>
</protein>
<dbReference type="STRING" id="44316.ENSEGOP00005016287"/>
<accession>A0A3L8SQU9</accession>
<evidence type="ECO:0000256" key="1">
    <source>
        <dbReference type="SAM" id="MobiDB-lite"/>
    </source>
</evidence>
<proteinExistence type="predicted"/>
<comment type="caution">
    <text evidence="2">The sequence shown here is derived from an EMBL/GenBank/DDBJ whole genome shotgun (WGS) entry which is preliminary data.</text>
</comment>
<evidence type="ECO:0000313" key="2">
    <source>
        <dbReference type="EMBL" id="RLW06347.1"/>
    </source>
</evidence>
<keyword evidence="3" id="KW-1185">Reference proteome</keyword>
<feature type="non-terminal residue" evidence="2">
    <location>
        <position position="1"/>
    </location>
</feature>
<dbReference type="AlphaFoldDB" id="A0A3L8SQU9"/>
<dbReference type="EMBL" id="QUSF01000009">
    <property type="protein sequence ID" value="RLW06347.1"/>
    <property type="molecule type" value="Genomic_DNA"/>
</dbReference>
<organism evidence="2 3">
    <name type="scientific">Chloebia gouldiae</name>
    <name type="common">Gouldian finch</name>
    <name type="synonym">Erythrura gouldiae</name>
    <dbReference type="NCBI Taxonomy" id="44316"/>
    <lineage>
        <taxon>Eukaryota</taxon>
        <taxon>Metazoa</taxon>
        <taxon>Chordata</taxon>
        <taxon>Craniata</taxon>
        <taxon>Vertebrata</taxon>
        <taxon>Euteleostomi</taxon>
        <taxon>Archelosauria</taxon>
        <taxon>Archosauria</taxon>
        <taxon>Dinosauria</taxon>
        <taxon>Saurischia</taxon>
        <taxon>Theropoda</taxon>
        <taxon>Coelurosauria</taxon>
        <taxon>Aves</taxon>
        <taxon>Neognathae</taxon>
        <taxon>Neoaves</taxon>
        <taxon>Telluraves</taxon>
        <taxon>Australaves</taxon>
        <taxon>Passeriformes</taxon>
        <taxon>Passeroidea</taxon>
        <taxon>Passeridae</taxon>
        <taxon>Chloebia</taxon>
    </lineage>
</organism>
<name>A0A3L8SQU9_CHLGU</name>
<evidence type="ECO:0000313" key="3">
    <source>
        <dbReference type="Proteomes" id="UP000276834"/>
    </source>
</evidence>
<dbReference type="GO" id="GO:0005654">
    <property type="term" value="C:nucleoplasm"/>
    <property type="evidence" value="ECO:0007669"/>
    <property type="project" value="TreeGrafter"/>
</dbReference>
<dbReference type="PANTHER" id="PTHR15836:SF4">
    <property type="entry name" value="PERIPHILIN-1"/>
    <property type="match status" value="1"/>
</dbReference>